<dbReference type="Proteomes" id="UP000321046">
    <property type="component" value="Unassembled WGS sequence"/>
</dbReference>
<accession>A0A5C6XA13</accession>
<protein>
    <submittedName>
        <fullName evidence="3">Chemotaxis protein CheW</fullName>
    </submittedName>
</protein>
<dbReference type="Pfam" id="PF01584">
    <property type="entry name" value="CheW"/>
    <property type="match status" value="1"/>
</dbReference>
<proteinExistence type="predicted"/>
<dbReference type="InterPro" id="IPR002545">
    <property type="entry name" value="CheW-lke_dom"/>
</dbReference>
<evidence type="ECO:0000259" key="2">
    <source>
        <dbReference type="PROSITE" id="PS50851"/>
    </source>
</evidence>
<evidence type="ECO:0000313" key="3">
    <source>
        <dbReference type="EMBL" id="TXD34009.1"/>
    </source>
</evidence>
<dbReference type="SUPFAM" id="SSF50341">
    <property type="entry name" value="CheW-like"/>
    <property type="match status" value="1"/>
</dbReference>
<dbReference type="Gene3D" id="2.40.50.180">
    <property type="entry name" value="CheA-289, Domain 4"/>
    <property type="match status" value="1"/>
</dbReference>
<feature type="domain" description="CheW-like" evidence="2">
    <location>
        <begin position="45"/>
        <end position="182"/>
    </location>
</feature>
<dbReference type="Gene3D" id="2.30.30.40">
    <property type="entry name" value="SH3 Domains"/>
    <property type="match status" value="1"/>
</dbReference>
<dbReference type="GO" id="GO:0007165">
    <property type="term" value="P:signal transduction"/>
    <property type="evidence" value="ECO:0007669"/>
    <property type="project" value="InterPro"/>
</dbReference>
<comment type="caution">
    <text evidence="3">The sequence shown here is derived from an EMBL/GenBank/DDBJ whole genome shotgun (WGS) entry which is preliminary data.</text>
</comment>
<dbReference type="GO" id="GO:0006935">
    <property type="term" value="P:chemotaxis"/>
    <property type="evidence" value="ECO:0007669"/>
    <property type="project" value="InterPro"/>
</dbReference>
<name>A0A5C6XA13_9DELT</name>
<sequence>MSDDPHRRWSELRRRMTHAEHQLRLASAPRPSATQPRHPAASPVRAEITLFSRGDQRYALSSRRVLRIIRLERLLRIPTAPPSLLGATFDQGELLPVFDLHLFWRRPSVGVRDLPWAVILGQGDLRLALACEDVDADTRTPEPEPHHLQPVSRDQERTFVLGRLYNETLWLDADAILEDPAFDLHDTTAASARLMNETPDG</sequence>
<feature type="region of interest" description="Disordered" evidence="1">
    <location>
        <begin position="19"/>
        <end position="44"/>
    </location>
</feature>
<gene>
    <name evidence="3" type="ORF">FRC96_14760</name>
</gene>
<evidence type="ECO:0000313" key="4">
    <source>
        <dbReference type="Proteomes" id="UP000321046"/>
    </source>
</evidence>
<organism evidence="3 4">
    <name type="scientific">Lujinxingia vulgaris</name>
    <dbReference type="NCBI Taxonomy" id="2600176"/>
    <lineage>
        <taxon>Bacteria</taxon>
        <taxon>Deltaproteobacteria</taxon>
        <taxon>Bradymonadales</taxon>
        <taxon>Lujinxingiaceae</taxon>
        <taxon>Lujinxingia</taxon>
    </lineage>
</organism>
<dbReference type="EMBL" id="VOSL01000058">
    <property type="protein sequence ID" value="TXD34009.1"/>
    <property type="molecule type" value="Genomic_DNA"/>
</dbReference>
<reference evidence="3 4" key="1">
    <citation type="submission" date="2019-08" db="EMBL/GenBank/DDBJ databases">
        <title>Bradymonadales sp. TMQ2.</title>
        <authorList>
            <person name="Liang Q."/>
        </authorList>
    </citation>
    <scope>NUCLEOTIDE SEQUENCE [LARGE SCALE GENOMIC DNA]</scope>
    <source>
        <strain evidence="3 4">TMQ2</strain>
    </source>
</reference>
<evidence type="ECO:0000256" key="1">
    <source>
        <dbReference type="SAM" id="MobiDB-lite"/>
    </source>
</evidence>
<dbReference type="AlphaFoldDB" id="A0A5C6XA13"/>
<dbReference type="PROSITE" id="PS50851">
    <property type="entry name" value="CHEW"/>
    <property type="match status" value="1"/>
</dbReference>
<dbReference type="OrthoDB" id="9790406at2"/>
<dbReference type="RefSeq" id="WP_146975503.1">
    <property type="nucleotide sequence ID" value="NZ_VOSL01000058.1"/>
</dbReference>
<dbReference type="InterPro" id="IPR036061">
    <property type="entry name" value="CheW-like_dom_sf"/>
</dbReference>